<evidence type="ECO:0000256" key="1">
    <source>
        <dbReference type="SAM" id="MobiDB-lite"/>
    </source>
</evidence>
<dbReference type="EMBL" id="PGOL01004672">
    <property type="protein sequence ID" value="PKI36836.1"/>
    <property type="molecule type" value="Genomic_DNA"/>
</dbReference>
<gene>
    <name evidence="2" type="ORF">CRG98_042785</name>
</gene>
<evidence type="ECO:0000313" key="2">
    <source>
        <dbReference type="EMBL" id="PKI36836.1"/>
    </source>
</evidence>
<organism evidence="2 3">
    <name type="scientific">Punica granatum</name>
    <name type="common">Pomegranate</name>
    <dbReference type="NCBI Taxonomy" id="22663"/>
    <lineage>
        <taxon>Eukaryota</taxon>
        <taxon>Viridiplantae</taxon>
        <taxon>Streptophyta</taxon>
        <taxon>Embryophyta</taxon>
        <taxon>Tracheophyta</taxon>
        <taxon>Spermatophyta</taxon>
        <taxon>Magnoliopsida</taxon>
        <taxon>eudicotyledons</taxon>
        <taxon>Gunneridae</taxon>
        <taxon>Pentapetalae</taxon>
        <taxon>rosids</taxon>
        <taxon>malvids</taxon>
        <taxon>Myrtales</taxon>
        <taxon>Lythraceae</taxon>
        <taxon>Punica</taxon>
    </lineage>
</organism>
<name>A0A2I0I032_PUNGR</name>
<proteinExistence type="predicted"/>
<protein>
    <submittedName>
        <fullName evidence="2">Uncharacterized protein</fullName>
    </submittedName>
</protein>
<sequence length="104" mass="11616">RTRQFKFRTDSQLSNSSATPHHRGSNRKFACVHEIPHFDMENRSRIRNTIITRQRAQMADGELTGDLQDYRISAVSDGAGIGEGAIRFIDVNAGGLPSRKRGFG</sequence>
<feature type="compositionally biased region" description="Polar residues" evidence="1">
    <location>
        <begin position="10"/>
        <end position="19"/>
    </location>
</feature>
<reference evidence="2 3" key="1">
    <citation type="submission" date="2017-11" db="EMBL/GenBank/DDBJ databases">
        <title>De-novo sequencing of pomegranate (Punica granatum L.) genome.</title>
        <authorList>
            <person name="Akparov Z."/>
            <person name="Amiraslanov A."/>
            <person name="Hajiyeva S."/>
            <person name="Abbasov M."/>
            <person name="Kaur K."/>
            <person name="Hamwieh A."/>
            <person name="Solovyev V."/>
            <person name="Salamov A."/>
            <person name="Braich B."/>
            <person name="Kosarev P."/>
            <person name="Mahmoud A."/>
            <person name="Hajiyev E."/>
            <person name="Babayeva S."/>
            <person name="Izzatullayeva V."/>
            <person name="Mammadov A."/>
            <person name="Mammadov A."/>
            <person name="Sharifova S."/>
            <person name="Ojaghi J."/>
            <person name="Eynullazada K."/>
            <person name="Bayramov B."/>
            <person name="Abdulazimova A."/>
            <person name="Shahmuradov I."/>
        </authorList>
    </citation>
    <scope>NUCLEOTIDE SEQUENCE [LARGE SCALE GENOMIC DNA]</scope>
    <source>
        <strain evidence="3">cv. AG2017</strain>
        <tissue evidence="2">Leaf</tissue>
    </source>
</reference>
<comment type="caution">
    <text evidence="2">The sequence shown here is derived from an EMBL/GenBank/DDBJ whole genome shotgun (WGS) entry which is preliminary data.</text>
</comment>
<dbReference type="Proteomes" id="UP000233551">
    <property type="component" value="Unassembled WGS sequence"/>
</dbReference>
<feature type="region of interest" description="Disordered" evidence="1">
    <location>
        <begin position="1"/>
        <end position="28"/>
    </location>
</feature>
<evidence type="ECO:0000313" key="3">
    <source>
        <dbReference type="Proteomes" id="UP000233551"/>
    </source>
</evidence>
<keyword evidence="3" id="KW-1185">Reference proteome</keyword>
<dbReference type="AlphaFoldDB" id="A0A2I0I032"/>
<accession>A0A2I0I032</accession>
<feature type="non-terminal residue" evidence="2">
    <location>
        <position position="1"/>
    </location>
</feature>